<accession>A0A0F9SVI0</accession>
<dbReference type="EMBL" id="LAZR01000396">
    <property type="protein sequence ID" value="KKN70834.1"/>
    <property type="molecule type" value="Genomic_DNA"/>
</dbReference>
<dbReference type="SUPFAM" id="SSF51905">
    <property type="entry name" value="FAD/NAD(P)-binding domain"/>
    <property type="match status" value="1"/>
</dbReference>
<organism evidence="1">
    <name type="scientific">marine sediment metagenome</name>
    <dbReference type="NCBI Taxonomy" id="412755"/>
    <lineage>
        <taxon>unclassified sequences</taxon>
        <taxon>metagenomes</taxon>
        <taxon>ecological metagenomes</taxon>
    </lineage>
</organism>
<protein>
    <recommendedName>
        <fullName evidence="2">FAD dependent oxidoreductase domain-containing protein</fullName>
    </recommendedName>
</protein>
<reference evidence="1" key="1">
    <citation type="journal article" date="2015" name="Nature">
        <title>Complex archaea that bridge the gap between prokaryotes and eukaryotes.</title>
        <authorList>
            <person name="Spang A."/>
            <person name="Saw J.H."/>
            <person name="Jorgensen S.L."/>
            <person name="Zaremba-Niedzwiedzka K."/>
            <person name="Martijn J."/>
            <person name="Lind A.E."/>
            <person name="van Eijk R."/>
            <person name="Schleper C."/>
            <person name="Guy L."/>
            <person name="Ettema T.J."/>
        </authorList>
    </citation>
    <scope>NUCLEOTIDE SEQUENCE</scope>
</reference>
<dbReference type="InterPro" id="IPR036188">
    <property type="entry name" value="FAD/NAD-bd_sf"/>
</dbReference>
<dbReference type="AlphaFoldDB" id="A0A0F9SVI0"/>
<gene>
    <name evidence="1" type="ORF">LCGC14_0427260</name>
</gene>
<proteinExistence type="predicted"/>
<evidence type="ECO:0000313" key="1">
    <source>
        <dbReference type="EMBL" id="KKN70834.1"/>
    </source>
</evidence>
<comment type="caution">
    <text evidence="1">The sequence shown here is derived from an EMBL/GenBank/DDBJ whole genome shotgun (WGS) entry which is preliminary data.</text>
</comment>
<dbReference type="PANTHER" id="PTHR43106:SF1">
    <property type="entry name" value="DEHYDROGENASE-RELATED"/>
    <property type="match status" value="1"/>
</dbReference>
<evidence type="ECO:0008006" key="2">
    <source>
        <dbReference type="Google" id="ProtNLM"/>
    </source>
</evidence>
<dbReference type="Gene3D" id="3.50.50.60">
    <property type="entry name" value="FAD/NAD(P)-binding domain"/>
    <property type="match status" value="1"/>
</dbReference>
<name>A0A0F9SVI0_9ZZZZ</name>
<dbReference type="PANTHER" id="PTHR43106">
    <property type="entry name" value="DEHYDROGENASE-RELATED"/>
    <property type="match status" value="1"/>
</dbReference>
<sequence>MPNYDVGIIGAGIAGTFAALRIAERYNASTILFDIGRPPGKRRRQIEGFLGCFPTGDGKIYPGDLEKVKDIVDGRKATPAYKWVHSYFSEVNPMKIVRTPKVSVVARKRIRKAKFELQYRNYYQWKPESVHKLSRMVSDVMEESGVITYNFDNEVFTIRKNKGTFVISTANGPILCKKIILCVGRSGWRWVTNLYDDLGIISSDDHARYGVRVEVAAQHLKDFKGSHCELIKDNLEIGPLCWNGTVIPEDHSDLVISAFRSNEDRWRTDKVSFSLLSKRFFKDEGSVQADRIGKLSFLLFNDRVSREKIKTFMSGGSLLNLLPEFDWLKETMTELGDIVPKICDRGYFHVPNISPMSAQIRLGTNLESEVDGMFVAGESAGVKGIAAAAIMGTIAGDSACK</sequence>